<keyword evidence="4" id="KW-0863">Zinc-finger</keyword>
<dbReference type="PANTHER" id="PTHR11618">
    <property type="entry name" value="TRANSCRIPTION INITIATION FACTOR IIB-RELATED"/>
    <property type="match status" value="1"/>
</dbReference>
<evidence type="ECO:0000256" key="1">
    <source>
        <dbReference type="ARBA" id="ARBA00004123"/>
    </source>
</evidence>
<dbReference type="SUPFAM" id="SSF47954">
    <property type="entry name" value="Cyclin-like"/>
    <property type="match status" value="2"/>
</dbReference>
<dbReference type="Gene3D" id="1.10.472.10">
    <property type="entry name" value="Cyclin-like"/>
    <property type="match status" value="2"/>
</dbReference>
<dbReference type="InterPro" id="IPR036915">
    <property type="entry name" value="Cyclin-like_sf"/>
</dbReference>
<keyword evidence="7" id="KW-0804">Transcription</keyword>
<protein>
    <recommendedName>
        <fullName evidence="10">Transcription factor TFIIB cyclin-like domain-containing protein</fullName>
    </recommendedName>
</protein>
<evidence type="ECO:0000256" key="3">
    <source>
        <dbReference type="ARBA" id="ARBA00022723"/>
    </source>
</evidence>
<dbReference type="InterPro" id="IPR000812">
    <property type="entry name" value="TFIIB"/>
</dbReference>
<dbReference type="PANTHER" id="PTHR11618:SF4">
    <property type="entry name" value="TRANSCRIPTION FACTOR IIIB 90 KDA SUBUNIT"/>
    <property type="match status" value="1"/>
</dbReference>
<evidence type="ECO:0000256" key="7">
    <source>
        <dbReference type="ARBA" id="ARBA00023163"/>
    </source>
</evidence>
<gene>
    <name evidence="11" type="ORF">ZIOFF_063088</name>
</gene>
<evidence type="ECO:0000256" key="9">
    <source>
        <dbReference type="SAM" id="MobiDB-lite"/>
    </source>
</evidence>
<feature type="region of interest" description="Disordered" evidence="9">
    <location>
        <begin position="236"/>
        <end position="364"/>
    </location>
</feature>
<evidence type="ECO:0000313" key="11">
    <source>
        <dbReference type="EMBL" id="KAG6479620.1"/>
    </source>
</evidence>
<organism evidence="11 12">
    <name type="scientific">Zingiber officinale</name>
    <name type="common">Ginger</name>
    <name type="synonym">Amomum zingiber</name>
    <dbReference type="NCBI Taxonomy" id="94328"/>
    <lineage>
        <taxon>Eukaryota</taxon>
        <taxon>Viridiplantae</taxon>
        <taxon>Streptophyta</taxon>
        <taxon>Embryophyta</taxon>
        <taxon>Tracheophyta</taxon>
        <taxon>Spermatophyta</taxon>
        <taxon>Magnoliopsida</taxon>
        <taxon>Liliopsida</taxon>
        <taxon>Zingiberales</taxon>
        <taxon>Zingiberaceae</taxon>
        <taxon>Zingiber</taxon>
    </lineage>
</organism>
<dbReference type="GO" id="GO:0008270">
    <property type="term" value="F:zinc ion binding"/>
    <property type="evidence" value="ECO:0007669"/>
    <property type="project" value="UniProtKB-KW"/>
</dbReference>
<comment type="similarity">
    <text evidence="2">Belongs to the TFIIB family.</text>
</comment>
<dbReference type="Pfam" id="PF00382">
    <property type="entry name" value="TFIIB"/>
    <property type="match status" value="2"/>
</dbReference>
<dbReference type="AlphaFoldDB" id="A0A8J5K9N0"/>
<dbReference type="GO" id="GO:0000126">
    <property type="term" value="C:transcription factor TFIIIB complex"/>
    <property type="evidence" value="ECO:0007669"/>
    <property type="project" value="TreeGrafter"/>
</dbReference>
<comment type="subcellular location">
    <subcellularLocation>
        <location evidence="1">Nucleus</location>
    </subcellularLocation>
</comment>
<dbReference type="GO" id="GO:0070897">
    <property type="term" value="P:transcription preinitiation complex assembly"/>
    <property type="evidence" value="ECO:0007669"/>
    <property type="project" value="InterPro"/>
</dbReference>
<evidence type="ECO:0000259" key="10">
    <source>
        <dbReference type="Pfam" id="PF00382"/>
    </source>
</evidence>
<dbReference type="EMBL" id="JACMSC010000017">
    <property type="protein sequence ID" value="KAG6479620.1"/>
    <property type="molecule type" value="Genomic_DNA"/>
</dbReference>
<dbReference type="InterPro" id="IPR013150">
    <property type="entry name" value="TFIIB_cyclin"/>
</dbReference>
<feature type="domain" description="Transcription factor TFIIB cyclin-like" evidence="10">
    <location>
        <begin position="134"/>
        <end position="184"/>
    </location>
</feature>
<evidence type="ECO:0000313" key="12">
    <source>
        <dbReference type="Proteomes" id="UP000734854"/>
    </source>
</evidence>
<dbReference type="GO" id="GO:0000995">
    <property type="term" value="F:RNA polymerase III general transcription initiation factor activity"/>
    <property type="evidence" value="ECO:0007669"/>
    <property type="project" value="TreeGrafter"/>
</dbReference>
<feature type="compositionally biased region" description="Acidic residues" evidence="9">
    <location>
        <begin position="327"/>
        <end position="357"/>
    </location>
</feature>
<keyword evidence="5" id="KW-0862">Zinc</keyword>
<keyword evidence="3" id="KW-0479">Metal-binding</keyword>
<evidence type="ECO:0000256" key="4">
    <source>
        <dbReference type="ARBA" id="ARBA00022771"/>
    </source>
</evidence>
<keyword evidence="6" id="KW-0805">Transcription regulation</keyword>
<evidence type="ECO:0000256" key="8">
    <source>
        <dbReference type="ARBA" id="ARBA00023242"/>
    </source>
</evidence>
<evidence type="ECO:0000256" key="6">
    <source>
        <dbReference type="ARBA" id="ARBA00023015"/>
    </source>
</evidence>
<dbReference type="GO" id="GO:0001006">
    <property type="term" value="F:RNA polymerase III type 3 promoter sequence-specific DNA binding"/>
    <property type="evidence" value="ECO:0007669"/>
    <property type="project" value="TreeGrafter"/>
</dbReference>
<feature type="compositionally biased region" description="Basic and acidic residues" evidence="9">
    <location>
        <begin position="281"/>
        <end position="310"/>
    </location>
</feature>
<comment type="caution">
    <text evidence="11">The sequence shown here is derived from an EMBL/GenBank/DDBJ whole genome shotgun (WGS) entry which is preliminary data.</text>
</comment>
<dbReference type="GO" id="GO:0005634">
    <property type="term" value="C:nucleus"/>
    <property type="evidence" value="ECO:0007669"/>
    <property type="project" value="UniProtKB-SubCell"/>
</dbReference>
<dbReference type="GO" id="GO:0097550">
    <property type="term" value="C:transcription preinitiation complex"/>
    <property type="evidence" value="ECO:0007669"/>
    <property type="project" value="TreeGrafter"/>
</dbReference>
<evidence type="ECO:0000256" key="2">
    <source>
        <dbReference type="ARBA" id="ARBA00010857"/>
    </source>
</evidence>
<evidence type="ECO:0000256" key="5">
    <source>
        <dbReference type="ARBA" id="ARBA00022833"/>
    </source>
</evidence>
<proteinExistence type="inferred from homology"/>
<reference evidence="11 12" key="1">
    <citation type="submission" date="2020-08" db="EMBL/GenBank/DDBJ databases">
        <title>Plant Genome Project.</title>
        <authorList>
            <person name="Zhang R.-G."/>
        </authorList>
    </citation>
    <scope>NUCLEOTIDE SEQUENCE [LARGE SCALE GENOMIC DNA]</scope>
    <source>
        <tissue evidence="11">Rhizome</tissue>
    </source>
</reference>
<feature type="domain" description="Transcription factor TFIIB cyclin-like" evidence="10">
    <location>
        <begin position="49"/>
        <end position="121"/>
    </location>
</feature>
<keyword evidence="12" id="KW-1185">Reference proteome</keyword>
<accession>A0A8J5K9N0</accession>
<name>A0A8J5K9N0_ZINOF</name>
<dbReference type="Proteomes" id="UP000734854">
    <property type="component" value="Unassembled WGS sequence"/>
</dbReference>
<sequence>MGWCSNCEECPIYRDPENGYVLYLMWKDSRSRDLLQSSHFCKGYRWPGRDEISYIVNVLNISGGDTIINNACAFYEMVVDTNFTKGCKISHVAATCLYLACRQSKKDYLLIDFSDYLKINVVLDSYDCSDCKKNDAVSELALRLVASMKRDWMQTGKKPNGLCGAALYISVHSHGLNYSKSDISLESPLNLQNQLSSYIDIGRGWVPRCVRSQLLQNEGSCDGNMTPYVGHVEGKASKESKEPCSAGHELIDPSTFSEQHGFADSEDDGSDYLSFSDIDDAGSKQDNAKRQKVESDVGDPHKTPEKKDDHSDDPDDKDSDGSGSSENDNEDRDYGDDEDYDYGDEDYDYDYDYEGEDYGYKDDF</sequence>
<keyword evidence="8" id="KW-0539">Nucleus</keyword>
<dbReference type="GO" id="GO:0017025">
    <property type="term" value="F:TBP-class protein binding"/>
    <property type="evidence" value="ECO:0007669"/>
    <property type="project" value="InterPro"/>
</dbReference>